<dbReference type="EMBL" id="CP077062">
    <property type="protein sequence ID" value="QWZ10782.1"/>
    <property type="molecule type" value="Genomic_DNA"/>
</dbReference>
<feature type="region of interest" description="Disordered" evidence="1">
    <location>
        <begin position="72"/>
        <end position="97"/>
    </location>
</feature>
<keyword evidence="3" id="KW-1185">Reference proteome</keyword>
<evidence type="ECO:0000313" key="3">
    <source>
        <dbReference type="Proteomes" id="UP000683575"/>
    </source>
</evidence>
<dbReference type="AlphaFoldDB" id="A0A975T3L2"/>
<evidence type="ECO:0000256" key="1">
    <source>
        <dbReference type="SAM" id="MobiDB-lite"/>
    </source>
</evidence>
<accession>A0A975T3L2</accession>
<name>A0A975T3L2_9ACTN</name>
<reference evidence="2" key="1">
    <citation type="submission" date="2021-06" db="EMBL/GenBank/DDBJ databases">
        <title>Complete genome sequence of Nocardioides sp. G188.</title>
        <authorList>
            <person name="Im W.-T."/>
        </authorList>
    </citation>
    <scope>NUCLEOTIDE SEQUENCE</scope>
    <source>
        <strain evidence="2">G188</strain>
    </source>
</reference>
<dbReference type="RefSeq" id="WP_216943018.1">
    <property type="nucleotide sequence ID" value="NZ_CP077062.1"/>
</dbReference>
<proteinExistence type="predicted"/>
<protein>
    <submittedName>
        <fullName evidence="2">Uncharacterized protein</fullName>
    </submittedName>
</protein>
<sequence>MDPSAPRALDQDEALSFDTAHLGLETRDDVDLGFMRWLTIGVPGQDSSLQLELVGGRQHDPATAAQVRGLVTKGALGGRREHPGAGPAALRHRRRDP</sequence>
<evidence type="ECO:0000313" key="2">
    <source>
        <dbReference type="EMBL" id="QWZ10782.1"/>
    </source>
</evidence>
<organism evidence="2 3">
    <name type="scientific">Nocardioides panacis</name>
    <dbReference type="NCBI Taxonomy" id="2849501"/>
    <lineage>
        <taxon>Bacteria</taxon>
        <taxon>Bacillati</taxon>
        <taxon>Actinomycetota</taxon>
        <taxon>Actinomycetes</taxon>
        <taxon>Propionibacteriales</taxon>
        <taxon>Nocardioidaceae</taxon>
        <taxon>Nocardioides</taxon>
    </lineage>
</organism>
<gene>
    <name evidence="2" type="ORF">KRR39_10465</name>
</gene>
<dbReference type="KEGG" id="nps:KRR39_10465"/>
<dbReference type="Proteomes" id="UP000683575">
    <property type="component" value="Chromosome"/>
</dbReference>